<dbReference type="AlphaFoldDB" id="A0A497EJK4"/>
<evidence type="ECO:0000256" key="1">
    <source>
        <dbReference type="SAM" id="Phobius"/>
    </source>
</evidence>
<proteinExistence type="predicted"/>
<protein>
    <submittedName>
        <fullName evidence="2">Uncharacterized protein</fullName>
    </submittedName>
</protein>
<dbReference type="EMBL" id="QMQV01000198">
    <property type="protein sequence ID" value="RLE46212.1"/>
    <property type="molecule type" value="Genomic_DNA"/>
</dbReference>
<name>A0A497EJK4_9CREN</name>
<evidence type="ECO:0000313" key="3">
    <source>
        <dbReference type="Proteomes" id="UP000278475"/>
    </source>
</evidence>
<accession>A0A497EJK4</accession>
<gene>
    <name evidence="2" type="ORF">DRJ31_10275</name>
</gene>
<dbReference type="Proteomes" id="UP000278475">
    <property type="component" value="Unassembled WGS sequence"/>
</dbReference>
<comment type="caution">
    <text evidence="2">The sequence shown here is derived from an EMBL/GenBank/DDBJ whole genome shotgun (WGS) entry which is preliminary data.</text>
</comment>
<keyword evidence="1" id="KW-1133">Transmembrane helix</keyword>
<keyword evidence="1" id="KW-0812">Transmembrane</keyword>
<reference evidence="2 3" key="1">
    <citation type="submission" date="2018-06" db="EMBL/GenBank/DDBJ databases">
        <title>Extensive metabolic versatility and redundancy in microbially diverse, dynamic hydrothermal sediments.</title>
        <authorList>
            <person name="Dombrowski N."/>
            <person name="Teske A."/>
            <person name="Baker B.J."/>
        </authorList>
    </citation>
    <scope>NUCLEOTIDE SEQUENCE [LARGE SCALE GENOMIC DNA]</scope>
    <source>
        <strain evidence="2">B66_G16</strain>
    </source>
</reference>
<keyword evidence="1" id="KW-0472">Membrane</keyword>
<evidence type="ECO:0000313" key="2">
    <source>
        <dbReference type="EMBL" id="RLE46212.1"/>
    </source>
</evidence>
<sequence length="178" mass="21259">MRHITQSHSHKIENDMQLQVTQIFHNEPIQRTGKIVSLDDLLLILLGSILTLLLERIAIFLNNRSKRKSLIKSLINELQIACFLLEDNRFPLPKEEWESARNSGELMLLPNKVRFMVNKIYELINDINHEAWWIRQLHYSAKPKEIQTLLELRRDFEQRKDSLIKLIKETLRELSYYN</sequence>
<feature type="transmembrane region" description="Helical" evidence="1">
    <location>
        <begin position="41"/>
        <end position="61"/>
    </location>
</feature>
<organism evidence="2 3">
    <name type="scientific">Thermoproteota archaeon</name>
    <dbReference type="NCBI Taxonomy" id="2056631"/>
    <lineage>
        <taxon>Archaea</taxon>
        <taxon>Thermoproteota</taxon>
    </lineage>
</organism>